<evidence type="ECO:0000313" key="2">
    <source>
        <dbReference type="EMBL" id="GEL46058.1"/>
    </source>
</evidence>
<name>A0A511FE14_9CELL</name>
<dbReference type="Proteomes" id="UP000564629">
    <property type="component" value="Unassembled WGS sequence"/>
</dbReference>
<keyword evidence="4" id="KW-1185">Reference proteome</keyword>
<dbReference type="AlphaFoldDB" id="A0A511FE14"/>
<reference evidence="3 5" key="2">
    <citation type="submission" date="2020-08" db="EMBL/GenBank/DDBJ databases">
        <title>Sequencing the genomes of 1000 actinobacteria strains.</title>
        <authorList>
            <person name="Klenk H.-P."/>
        </authorList>
    </citation>
    <scope>NUCLEOTIDE SEQUENCE [LARGE SCALE GENOMIC DNA]</scope>
    <source>
        <strain evidence="3 5">DSM 9581</strain>
    </source>
</reference>
<reference evidence="2 4" key="1">
    <citation type="submission" date="2019-07" db="EMBL/GenBank/DDBJ databases">
        <title>Whole genome shotgun sequence of Cellulomonas hominis NBRC 16055.</title>
        <authorList>
            <person name="Hosoyama A."/>
            <person name="Uohara A."/>
            <person name="Ohji S."/>
            <person name="Ichikawa N."/>
        </authorList>
    </citation>
    <scope>NUCLEOTIDE SEQUENCE [LARGE SCALE GENOMIC DNA]</scope>
    <source>
        <strain evidence="2 4">NBRC 16055</strain>
    </source>
</reference>
<dbReference type="EMBL" id="JACHDN010000001">
    <property type="protein sequence ID" value="MBB5474284.1"/>
    <property type="molecule type" value="Genomic_DNA"/>
</dbReference>
<dbReference type="Proteomes" id="UP000321723">
    <property type="component" value="Unassembled WGS sequence"/>
</dbReference>
<evidence type="ECO:0000256" key="1">
    <source>
        <dbReference type="SAM" id="MobiDB-lite"/>
    </source>
</evidence>
<evidence type="ECO:0000313" key="5">
    <source>
        <dbReference type="Proteomes" id="UP000564629"/>
    </source>
</evidence>
<evidence type="ECO:0008006" key="6">
    <source>
        <dbReference type="Google" id="ProtNLM"/>
    </source>
</evidence>
<accession>A0A511FE14</accession>
<proteinExistence type="predicted"/>
<organism evidence="2 4">
    <name type="scientific">Cellulomonas hominis</name>
    <dbReference type="NCBI Taxonomy" id="156981"/>
    <lineage>
        <taxon>Bacteria</taxon>
        <taxon>Bacillati</taxon>
        <taxon>Actinomycetota</taxon>
        <taxon>Actinomycetes</taxon>
        <taxon>Micrococcales</taxon>
        <taxon>Cellulomonadaceae</taxon>
        <taxon>Cellulomonas</taxon>
    </lineage>
</organism>
<comment type="caution">
    <text evidence="2">The sequence shown here is derived from an EMBL/GenBank/DDBJ whole genome shotgun (WGS) entry which is preliminary data.</text>
</comment>
<evidence type="ECO:0000313" key="3">
    <source>
        <dbReference type="EMBL" id="MBB5474284.1"/>
    </source>
</evidence>
<sequence length="149" mass="15783">MGAYLWGVGLAVLAAVGVIAAAGVASDGGTSLRAFWADLRAGLRRVKDRSARDEVDEAEPVDVPFEQLFAEASQPDDGYLQLDELAEVIERTGERAGRLLPGRAGEREPHPHGAAPQPHTGRPRTPRPHPVAARRSGHVPAAPPRGHDG</sequence>
<dbReference type="EMBL" id="BJVQ01000010">
    <property type="protein sequence ID" value="GEL46058.1"/>
    <property type="molecule type" value="Genomic_DNA"/>
</dbReference>
<evidence type="ECO:0000313" key="4">
    <source>
        <dbReference type="Proteomes" id="UP000321723"/>
    </source>
</evidence>
<feature type="region of interest" description="Disordered" evidence="1">
    <location>
        <begin position="93"/>
        <end position="149"/>
    </location>
</feature>
<protein>
    <recommendedName>
        <fullName evidence="6">EF-hand domain-containing protein</fullName>
    </recommendedName>
</protein>
<dbReference type="OrthoDB" id="4829871at2"/>
<dbReference type="RefSeq" id="WP_146835021.1">
    <property type="nucleotide sequence ID" value="NZ_BJVQ01000010.1"/>
</dbReference>
<gene>
    <name evidence="2" type="ORF">CHO01_11740</name>
    <name evidence="3" type="ORF">HNR08_003020</name>
</gene>